<feature type="region of interest" description="Disordered" evidence="1">
    <location>
        <begin position="1"/>
        <end position="45"/>
    </location>
</feature>
<reference evidence="2 5" key="2">
    <citation type="submission" date="2020-05" db="EMBL/GenBank/DDBJ databases">
        <title>Genetic diversity of Pseudomonas cichorii.</title>
        <authorList>
            <person name="Tani S."/>
            <person name="Yagi H."/>
            <person name="Hashimoto S."/>
            <person name="Iiyama K."/>
            <person name="Furuya N."/>
        </authorList>
    </citation>
    <scope>NUCLEOTIDE SEQUENCE [LARGE SCALE GENOMIC DNA]</scope>
    <source>
        <strain evidence="2 5">LMG 2162</strain>
    </source>
</reference>
<reference evidence="3 4" key="1">
    <citation type="submission" date="2018-08" db="EMBL/GenBank/DDBJ databases">
        <title>Recombination of ecologically and evolutionarily significant loci maintains genetic cohesion in the Pseudomonas syringae species complex.</title>
        <authorList>
            <person name="Dillon M."/>
            <person name="Thakur S."/>
            <person name="Almeida R.N.D."/>
            <person name="Weir B.S."/>
            <person name="Guttman D.S."/>
        </authorList>
    </citation>
    <scope>NUCLEOTIDE SEQUENCE [LARGE SCALE GENOMIC DNA]</scope>
    <source>
        <strain evidence="3 4">ICMP 6917</strain>
    </source>
</reference>
<dbReference type="Gene3D" id="1.10.30.50">
    <property type="match status" value="1"/>
</dbReference>
<evidence type="ECO:0008006" key="6">
    <source>
        <dbReference type="Google" id="ProtNLM"/>
    </source>
</evidence>
<evidence type="ECO:0000256" key="1">
    <source>
        <dbReference type="SAM" id="MobiDB-lite"/>
    </source>
</evidence>
<proteinExistence type="predicted"/>
<name>A0A3M4VIX8_PSECI</name>
<evidence type="ECO:0000313" key="5">
    <source>
        <dbReference type="Proteomes" id="UP000614982"/>
    </source>
</evidence>
<protein>
    <recommendedName>
        <fullName evidence="6">TIGR02646 family protein</fullName>
    </recommendedName>
</protein>
<dbReference type="GeneID" id="93657112"/>
<comment type="caution">
    <text evidence="3">The sequence shown here is derived from an EMBL/GenBank/DDBJ whole genome shotgun (WGS) entry which is preliminary data.</text>
</comment>
<dbReference type="Proteomes" id="UP000278332">
    <property type="component" value="Unassembled WGS sequence"/>
</dbReference>
<dbReference type="InterPro" id="IPR013467">
    <property type="entry name" value="HNH78-like"/>
</dbReference>
<accession>A0A3M4VIX8</accession>
<organism evidence="3 4">
    <name type="scientific">Pseudomonas cichorii</name>
    <dbReference type="NCBI Taxonomy" id="36746"/>
    <lineage>
        <taxon>Bacteria</taxon>
        <taxon>Pseudomonadati</taxon>
        <taxon>Pseudomonadota</taxon>
        <taxon>Gammaproteobacteria</taxon>
        <taxon>Pseudomonadales</taxon>
        <taxon>Pseudomonadaceae</taxon>
        <taxon>Pseudomonas</taxon>
    </lineage>
</organism>
<dbReference type="RefSeq" id="WP_025258143.1">
    <property type="nucleotide sequence ID" value="NZ_BLWA01000005.1"/>
</dbReference>
<dbReference type="EMBL" id="RBRY01000154">
    <property type="protein sequence ID" value="RMR51790.1"/>
    <property type="molecule type" value="Genomic_DNA"/>
</dbReference>
<dbReference type="EMBL" id="BLWA01000005">
    <property type="protein sequence ID" value="GFM92248.1"/>
    <property type="molecule type" value="Genomic_DNA"/>
</dbReference>
<dbReference type="Proteomes" id="UP000614982">
    <property type="component" value="Unassembled WGS sequence"/>
</dbReference>
<dbReference type="NCBIfam" id="TIGR02646">
    <property type="entry name" value="retron system putative HNH endonuclease"/>
    <property type="match status" value="1"/>
</dbReference>
<evidence type="ECO:0000313" key="3">
    <source>
        <dbReference type="EMBL" id="RMR51790.1"/>
    </source>
</evidence>
<evidence type="ECO:0000313" key="2">
    <source>
        <dbReference type="EMBL" id="GFM92248.1"/>
    </source>
</evidence>
<sequence length="222" mass="25752">MADEESTQGIEPLSFTNWKAKAERENRKPTYKSLTRSAPQKKKEVHESLLREQAYLCCYCGDEISEQTSHIEHFRPKSDYTPLELDYNNLHASCLRDVGELQQREPDYLLHCGHKKGNLFDETRHISPQDENCESRFQYTLNGEIKPTDADDDAASKMIEILALDTLRLNNRREETMLGIFNDDFLLTASKEELQIIAQRARGQQTRFCHVIARYAEQLLTP</sequence>
<dbReference type="AlphaFoldDB" id="A0A3M4VIX8"/>
<evidence type="ECO:0000313" key="4">
    <source>
        <dbReference type="Proteomes" id="UP000278332"/>
    </source>
</evidence>
<dbReference type="OrthoDB" id="8617719at2"/>
<gene>
    <name evidence="3" type="ORF">ALP84_03979</name>
    <name evidence="2" type="ORF">PSCICP_22200</name>
</gene>
<keyword evidence="5" id="KW-1185">Reference proteome</keyword>